<organism evidence="4">
    <name type="scientific">Micromonas pusilla (strain CCMP1545)</name>
    <name type="common">Picoplanktonic green alga</name>
    <dbReference type="NCBI Taxonomy" id="564608"/>
    <lineage>
        <taxon>Eukaryota</taxon>
        <taxon>Viridiplantae</taxon>
        <taxon>Chlorophyta</taxon>
        <taxon>Mamiellophyceae</taxon>
        <taxon>Mamiellales</taxon>
        <taxon>Mamiellaceae</taxon>
        <taxon>Micromonas</taxon>
    </lineage>
</organism>
<keyword evidence="4" id="KW-1185">Reference proteome</keyword>
<dbReference type="AlphaFoldDB" id="C1MR32"/>
<dbReference type="NCBIfam" id="TIGR00152">
    <property type="entry name" value="dephospho-CoA kinase"/>
    <property type="match status" value="1"/>
</dbReference>
<dbReference type="PANTHER" id="PTHR10695:SF46">
    <property type="entry name" value="BIFUNCTIONAL COENZYME A SYNTHASE-RELATED"/>
    <property type="match status" value="1"/>
</dbReference>
<name>C1MR32_MICPC</name>
<dbReference type="PANTHER" id="PTHR10695">
    <property type="entry name" value="DEPHOSPHO-COA KINASE-RELATED"/>
    <property type="match status" value="1"/>
</dbReference>
<proteinExistence type="inferred from homology"/>
<dbReference type="STRING" id="564608.C1MR32"/>
<dbReference type="GO" id="GO:0004140">
    <property type="term" value="F:dephospho-CoA kinase activity"/>
    <property type="evidence" value="ECO:0007669"/>
    <property type="project" value="InterPro"/>
</dbReference>
<evidence type="ECO:0000313" key="4">
    <source>
        <dbReference type="Proteomes" id="UP000001876"/>
    </source>
</evidence>
<dbReference type="EMBL" id="GG663738">
    <property type="protein sequence ID" value="EEH58185.1"/>
    <property type="molecule type" value="Genomic_DNA"/>
</dbReference>
<keyword evidence="1" id="KW-0547">Nucleotide-binding</keyword>
<dbReference type="Pfam" id="PF01121">
    <property type="entry name" value="CoaE"/>
    <property type="match status" value="1"/>
</dbReference>
<evidence type="ECO:0000313" key="3">
    <source>
        <dbReference type="EMBL" id="EEH58185.1"/>
    </source>
</evidence>
<dbReference type="Proteomes" id="UP000001876">
    <property type="component" value="Unassembled WGS sequence"/>
</dbReference>
<dbReference type="eggNOG" id="KOG3220">
    <property type="taxonomic scope" value="Eukaryota"/>
</dbReference>
<accession>C1MR32</accession>
<dbReference type="PROSITE" id="PS51219">
    <property type="entry name" value="DPCK"/>
    <property type="match status" value="1"/>
</dbReference>
<dbReference type="KEGG" id="mpp:MICPUCDRAFT_16515"/>
<dbReference type="CDD" id="cd02022">
    <property type="entry name" value="DPCK"/>
    <property type="match status" value="1"/>
</dbReference>
<dbReference type="GeneID" id="9683298"/>
<protein>
    <submittedName>
        <fullName evidence="3">Predicted protein</fullName>
    </submittedName>
</protein>
<dbReference type="HAMAP" id="MF_00376">
    <property type="entry name" value="Dephospho_CoA_kinase"/>
    <property type="match status" value="1"/>
</dbReference>
<dbReference type="InterPro" id="IPR001977">
    <property type="entry name" value="Depp_CoAkinase"/>
</dbReference>
<evidence type="ECO:0000256" key="1">
    <source>
        <dbReference type="ARBA" id="ARBA00022741"/>
    </source>
</evidence>
<dbReference type="GO" id="GO:0015937">
    <property type="term" value="P:coenzyme A biosynthetic process"/>
    <property type="evidence" value="ECO:0007669"/>
    <property type="project" value="InterPro"/>
</dbReference>
<keyword evidence="2" id="KW-0067">ATP-binding</keyword>
<dbReference type="InterPro" id="IPR027417">
    <property type="entry name" value="P-loop_NTPase"/>
</dbReference>
<dbReference type="OMA" id="HCSEEIR"/>
<reference evidence="3 4" key="1">
    <citation type="journal article" date="2009" name="Science">
        <title>Green evolution and dynamic adaptations revealed by genomes of the marine picoeukaryotes Micromonas.</title>
        <authorList>
            <person name="Worden A.Z."/>
            <person name="Lee J.H."/>
            <person name="Mock T."/>
            <person name="Rouze P."/>
            <person name="Simmons M.P."/>
            <person name="Aerts A.L."/>
            <person name="Allen A.E."/>
            <person name="Cuvelier M.L."/>
            <person name="Derelle E."/>
            <person name="Everett M.V."/>
            <person name="Foulon E."/>
            <person name="Grimwood J."/>
            <person name="Gundlach H."/>
            <person name="Henrissat B."/>
            <person name="Napoli C."/>
            <person name="McDonald S.M."/>
            <person name="Parker M.S."/>
            <person name="Rombauts S."/>
            <person name="Salamov A."/>
            <person name="Von Dassow P."/>
            <person name="Badger J.H."/>
            <person name="Coutinho P.M."/>
            <person name="Demir E."/>
            <person name="Dubchak I."/>
            <person name="Gentemann C."/>
            <person name="Eikrem W."/>
            <person name="Gready J.E."/>
            <person name="John U."/>
            <person name="Lanier W."/>
            <person name="Lindquist E.A."/>
            <person name="Lucas S."/>
            <person name="Mayer K.F."/>
            <person name="Moreau H."/>
            <person name="Not F."/>
            <person name="Otillar R."/>
            <person name="Panaud O."/>
            <person name="Pangilinan J."/>
            <person name="Paulsen I."/>
            <person name="Piegu B."/>
            <person name="Poliakov A."/>
            <person name="Robbens S."/>
            <person name="Schmutz J."/>
            <person name="Toulza E."/>
            <person name="Wyss T."/>
            <person name="Zelensky A."/>
            <person name="Zhou K."/>
            <person name="Armbrust E.V."/>
            <person name="Bhattacharya D."/>
            <person name="Goodenough U.W."/>
            <person name="Van de Peer Y."/>
            <person name="Grigoriev I.V."/>
        </authorList>
    </citation>
    <scope>NUCLEOTIDE SEQUENCE [LARGE SCALE GENOMIC DNA]</scope>
    <source>
        <strain evidence="3 4">CCMP1545</strain>
    </source>
</reference>
<sequence length="206" mass="22032">MILLGLTGSIGMGKSTVSRALTDMGIPVMDSDAVVHEMYAPSGAAVEPIDELFPGAKGADGGIDRKKLGALVLGDDDAMVKLEALVHPLVDAERARFLRAAEEEGQKLVAFDIPLLYEKGYEGSVDVVMVVSADAEAQRARVLARPGMTPEKFESILARQVPDEEKRRRADVVIDTGCALEETKAAVRKAVDALTSGEIATRKTKR</sequence>
<evidence type="ECO:0000256" key="2">
    <source>
        <dbReference type="ARBA" id="ARBA00022840"/>
    </source>
</evidence>
<gene>
    <name evidence="3" type="ORF">MICPUCDRAFT_16515</name>
</gene>
<dbReference type="OrthoDB" id="247245at2759"/>
<dbReference type="RefSeq" id="XP_003058234.1">
    <property type="nucleotide sequence ID" value="XM_003058188.1"/>
</dbReference>
<dbReference type="SUPFAM" id="SSF52540">
    <property type="entry name" value="P-loop containing nucleoside triphosphate hydrolases"/>
    <property type="match status" value="1"/>
</dbReference>
<dbReference type="Gene3D" id="3.40.50.300">
    <property type="entry name" value="P-loop containing nucleotide triphosphate hydrolases"/>
    <property type="match status" value="1"/>
</dbReference>
<dbReference type="GO" id="GO:0005524">
    <property type="term" value="F:ATP binding"/>
    <property type="evidence" value="ECO:0007669"/>
    <property type="project" value="UniProtKB-KW"/>
</dbReference>